<keyword evidence="2" id="KW-0732">Signal</keyword>
<dbReference type="GO" id="GO:0006508">
    <property type="term" value="P:proteolysis"/>
    <property type="evidence" value="ECO:0007669"/>
    <property type="project" value="InterPro"/>
</dbReference>
<evidence type="ECO:0000313" key="4">
    <source>
        <dbReference type="EMBL" id="CAD5229988.1"/>
    </source>
</evidence>
<sequence length="374" mass="41420">MRLIVLTVAVFSIGFADVLKVPLGKVEVKDEAGKKDYYDKPFELYEKSFYTVDVKVGNPPQTLKLGLDIGSNQFWLLDSKVIGNVTANGPTFETRQSTTLKVNETKKYYNFFDNVNVHGVQGEDQVSVFGNALDLQKFGLISKVNGEGHLDGVSGVIGAGPLGDGTEFTGAPWESLIHKVAKKVSNGKFTLWLNSNENSAEKGQLTFADRDLEHCEKSTVEPGAPKNYRGNLTQWGFPVSGFGSGRNRFGRAGNVFFQNDDKIIKTLANTYNSLASVWRLSFDRKLNARVVKCADIGKLPPFFLNVDRSTLEFPAEIFFTPTENKEICRFIVDAAQAGPISEVFQLTQDFLKYVCVTFDTNTKSLSFSKAIPKN</sequence>
<dbReference type="Proteomes" id="UP000659654">
    <property type="component" value="Unassembled WGS sequence"/>
</dbReference>
<dbReference type="CDD" id="cd05471">
    <property type="entry name" value="pepsin_like"/>
    <property type="match status" value="1"/>
</dbReference>
<dbReference type="InterPro" id="IPR021109">
    <property type="entry name" value="Peptidase_aspartic_dom_sf"/>
</dbReference>
<dbReference type="PROSITE" id="PS51767">
    <property type="entry name" value="PEPTIDASE_A1"/>
    <property type="match status" value="1"/>
</dbReference>
<dbReference type="OrthoDB" id="2747330at2759"/>
<dbReference type="EMBL" id="CAJFDI010000005">
    <property type="protein sequence ID" value="CAD5229988.1"/>
    <property type="molecule type" value="Genomic_DNA"/>
</dbReference>
<evidence type="ECO:0000313" key="7">
    <source>
        <dbReference type="WBParaSite" id="BXY_1111000.1"/>
    </source>
</evidence>
<comment type="similarity">
    <text evidence="1">Belongs to the peptidase A1 family.</text>
</comment>
<feature type="signal peptide" evidence="2">
    <location>
        <begin position="1"/>
        <end position="16"/>
    </location>
</feature>
<dbReference type="PANTHER" id="PTHR47966">
    <property type="entry name" value="BETA-SITE APP-CLEAVING ENZYME, ISOFORM A-RELATED"/>
    <property type="match status" value="1"/>
</dbReference>
<accession>A0A1I7SDK4</accession>
<reference evidence="7" key="1">
    <citation type="submission" date="2016-11" db="UniProtKB">
        <authorList>
            <consortium name="WormBaseParasite"/>
        </authorList>
    </citation>
    <scope>IDENTIFICATION</scope>
</reference>
<dbReference type="EMBL" id="CAJFCV020000005">
    <property type="protein sequence ID" value="CAG9120814.1"/>
    <property type="molecule type" value="Genomic_DNA"/>
</dbReference>
<name>A0A1I7SDK4_BURXY</name>
<organism evidence="5 7">
    <name type="scientific">Bursaphelenchus xylophilus</name>
    <name type="common">Pinewood nematode worm</name>
    <name type="synonym">Aphelenchoides xylophilus</name>
    <dbReference type="NCBI Taxonomy" id="6326"/>
    <lineage>
        <taxon>Eukaryota</taxon>
        <taxon>Metazoa</taxon>
        <taxon>Ecdysozoa</taxon>
        <taxon>Nematoda</taxon>
        <taxon>Chromadorea</taxon>
        <taxon>Rhabditida</taxon>
        <taxon>Tylenchina</taxon>
        <taxon>Tylenchomorpha</taxon>
        <taxon>Aphelenchoidea</taxon>
        <taxon>Aphelenchoididae</taxon>
        <taxon>Bursaphelenchus</taxon>
    </lineage>
</organism>
<protein>
    <submittedName>
        <fullName evidence="4">(pine wood nematode) hypothetical protein</fullName>
    </submittedName>
    <submittedName>
        <fullName evidence="7">Peptidase A1 domain-containing protein</fullName>
    </submittedName>
</protein>
<reference evidence="4" key="2">
    <citation type="submission" date="2020-09" db="EMBL/GenBank/DDBJ databases">
        <authorList>
            <person name="Kikuchi T."/>
        </authorList>
    </citation>
    <scope>NUCLEOTIDE SEQUENCE</scope>
    <source>
        <strain evidence="4">Ka4C1</strain>
    </source>
</reference>
<feature type="domain" description="Peptidase A1" evidence="3">
    <location>
        <begin position="50"/>
        <end position="368"/>
    </location>
</feature>
<dbReference type="InterPro" id="IPR033121">
    <property type="entry name" value="PEPTIDASE_A1"/>
</dbReference>
<dbReference type="SUPFAM" id="SSF50630">
    <property type="entry name" value="Acid proteases"/>
    <property type="match status" value="1"/>
</dbReference>
<dbReference type="InterPro" id="IPR034164">
    <property type="entry name" value="Pepsin-like_dom"/>
</dbReference>
<evidence type="ECO:0000256" key="1">
    <source>
        <dbReference type="ARBA" id="ARBA00007447"/>
    </source>
</evidence>
<evidence type="ECO:0000259" key="3">
    <source>
        <dbReference type="PROSITE" id="PS51767"/>
    </source>
</evidence>
<dbReference type="PANTHER" id="PTHR47966:SF51">
    <property type="entry name" value="BETA-SITE APP-CLEAVING ENZYME, ISOFORM A-RELATED"/>
    <property type="match status" value="1"/>
</dbReference>
<proteinExistence type="inferred from homology"/>
<dbReference type="Gene3D" id="2.40.70.10">
    <property type="entry name" value="Acid Proteases"/>
    <property type="match status" value="2"/>
</dbReference>
<dbReference type="WBParaSite" id="BXY_1111000.1">
    <property type="protein sequence ID" value="BXY_1111000.1"/>
    <property type="gene ID" value="BXY_1111000"/>
</dbReference>
<evidence type="ECO:0000256" key="2">
    <source>
        <dbReference type="SAM" id="SignalP"/>
    </source>
</evidence>
<dbReference type="Proteomes" id="UP000095284">
    <property type="component" value="Unplaced"/>
</dbReference>
<dbReference type="InterPro" id="IPR001461">
    <property type="entry name" value="Aspartic_peptidase_A1"/>
</dbReference>
<dbReference type="Pfam" id="PF00026">
    <property type="entry name" value="Asp"/>
    <property type="match status" value="1"/>
</dbReference>
<feature type="chain" id="PRO_5035399822" evidence="2">
    <location>
        <begin position="17"/>
        <end position="374"/>
    </location>
</feature>
<dbReference type="eggNOG" id="KOG1339">
    <property type="taxonomic scope" value="Eukaryota"/>
</dbReference>
<evidence type="ECO:0000313" key="5">
    <source>
        <dbReference type="Proteomes" id="UP000095284"/>
    </source>
</evidence>
<dbReference type="AlphaFoldDB" id="A0A1I7SDK4"/>
<dbReference type="GO" id="GO:0004190">
    <property type="term" value="F:aspartic-type endopeptidase activity"/>
    <property type="evidence" value="ECO:0007669"/>
    <property type="project" value="InterPro"/>
</dbReference>
<gene>
    <name evidence="4" type="ORF">BXYJ_LOCUS10762</name>
</gene>
<dbReference type="Proteomes" id="UP000582659">
    <property type="component" value="Unassembled WGS sequence"/>
</dbReference>
<evidence type="ECO:0000313" key="6">
    <source>
        <dbReference type="Proteomes" id="UP000659654"/>
    </source>
</evidence>
<keyword evidence="6" id="KW-1185">Reference proteome</keyword>
<dbReference type="SMR" id="A0A1I7SDK4"/>